<evidence type="ECO:0000313" key="2">
    <source>
        <dbReference type="EMBL" id="BAI65759.1"/>
    </source>
</evidence>
<feature type="transmembrane region" description="Helical" evidence="1">
    <location>
        <begin position="90"/>
        <end position="123"/>
    </location>
</feature>
<dbReference type="KEGG" id="rmu:RMDY18_19270"/>
<dbReference type="AlphaFoldDB" id="D2NQ41"/>
<proteinExistence type="predicted"/>
<feature type="transmembrane region" description="Helical" evidence="1">
    <location>
        <begin position="135"/>
        <end position="155"/>
    </location>
</feature>
<reference evidence="2 3" key="2">
    <citation type="journal article" date="2010" name="J Osaka Dent Univ">
        <title>Isolation and identification of Rothia mucilaginosa from persistent apical periodontitis lesions.</title>
        <authorList>
            <person name="Yamane K."/>
            <person name="Yoshida M."/>
            <person name="Fujihira T."/>
            <person name="Baba T."/>
            <person name="Tsuji N."/>
            <person name="Hayashi H."/>
            <person name="Sugimori C."/>
            <person name="Yamanaka T."/>
            <person name="Mashimo C."/>
            <person name="Nambu T."/>
            <person name="Kawai H."/>
            <person name="Fukushima H."/>
        </authorList>
    </citation>
    <scope>NUCLEOTIDE SEQUENCE [LARGE SCALE GENOMIC DNA]</scope>
    <source>
        <strain evidence="2 3">DY-18</strain>
    </source>
</reference>
<keyword evidence="1" id="KW-0472">Membrane</keyword>
<accession>D2NQ41</accession>
<keyword evidence="1" id="KW-1133">Transmembrane helix</keyword>
<sequence>MHNSACIYIYLLSSRDFSRYGTLRKCQPTGGGTLSLESPTTYETRTFMSENTPQPAAPQQPQFTQQAPAVQPAYGAPVEAPKKKWAAVTALVLGIISALTGIFVIGSFLTIPTIIFAVIALVMVKNGTGKGKGMAIAALVLVLVAYIATFAFFQIRAANLEKSNREAREVIQKCENHEPGYYIIEKDGKRYCNAGGWVYEMDK</sequence>
<dbReference type="eggNOG" id="ENOG5033SES">
    <property type="taxonomic scope" value="Bacteria"/>
</dbReference>
<name>D2NQ41_ROTMD</name>
<evidence type="ECO:0000256" key="1">
    <source>
        <dbReference type="SAM" id="Phobius"/>
    </source>
</evidence>
<dbReference type="EMBL" id="AP011540">
    <property type="protein sequence ID" value="BAI65759.1"/>
    <property type="molecule type" value="Genomic_DNA"/>
</dbReference>
<keyword evidence="3" id="KW-1185">Reference proteome</keyword>
<gene>
    <name evidence="2" type="ordered locus">RMDY18_19270</name>
</gene>
<keyword evidence="1" id="KW-0812">Transmembrane</keyword>
<dbReference type="HOGENOM" id="CLU_116729_0_0_11"/>
<reference evidence="3" key="1">
    <citation type="submission" date="2009-07" db="EMBL/GenBank/DDBJ databases">
        <title>Complete genome sequence of Rothia mucilaginosa DJ.</title>
        <authorList>
            <person name="Yamane K."/>
            <person name="Nambu T."/>
            <person name="Mashimo C."/>
            <person name="Sugimori C."/>
            <person name="Yamanaka T."/>
            <person name="Leung K."/>
            <person name="Fukushima H."/>
        </authorList>
    </citation>
    <scope>NUCLEOTIDE SEQUENCE [LARGE SCALE GENOMIC DNA]</scope>
    <source>
        <strain evidence="3">DY-18</strain>
    </source>
</reference>
<dbReference type="Proteomes" id="UP000001883">
    <property type="component" value="Chromosome"/>
</dbReference>
<protein>
    <submittedName>
        <fullName evidence="2">Cation/multidrug efflux pump</fullName>
    </submittedName>
</protein>
<reference evidence="2 3" key="3">
    <citation type="journal article" date="2010" name="Sequencing">
        <title>Complete Genome Sequence of Rothia mucilaginosa DY-18: A Clinical Isolate with Dense Meshwork-Like Structures from a Persistent Apical Periodontitis Lesion.</title>
        <authorList>
            <person name="Yamane K."/>
            <person name="Nambu T."/>
            <person name="Yamanaka T."/>
            <person name="Mashimo C."/>
            <person name="Sugimori C."/>
            <person name="Leung K.-P."/>
            <person name="Fukushima H."/>
        </authorList>
    </citation>
    <scope>NUCLEOTIDE SEQUENCE [LARGE SCALE GENOMIC DNA]</scope>
    <source>
        <strain evidence="2 3">DY-18</strain>
    </source>
</reference>
<organism evidence="2 3">
    <name type="scientific">Rothia mucilaginosa (strain DY-18)</name>
    <name type="common">Stomatococcus mucilaginosus</name>
    <dbReference type="NCBI Taxonomy" id="680646"/>
    <lineage>
        <taxon>Bacteria</taxon>
        <taxon>Bacillati</taxon>
        <taxon>Actinomycetota</taxon>
        <taxon>Actinomycetes</taxon>
        <taxon>Micrococcales</taxon>
        <taxon>Micrococcaceae</taxon>
        <taxon>Rothia</taxon>
    </lineage>
</organism>
<evidence type="ECO:0000313" key="3">
    <source>
        <dbReference type="Proteomes" id="UP000001883"/>
    </source>
</evidence>